<gene>
    <name evidence="2" type="ORF">GOODEAATRI_028076</name>
</gene>
<comment type="caution">
    <text evidence="2">The sequence shown here is derived from an EMBL/GenBank/DDBJ whole genome shotgun (WGS) entry which is preliminary data.</text>
</comment>
<feature type="compositionally biased region" description="Basic and acidic residues" evidence="1">
    <location>
        <begin position="87"/>
        <end position="101"/>
    </location>
</feature>
<evidence type="ECO:0000256" key="1">
    <source>
        <dbReference type="SAM" id="MobiDB-lite"/>
    </source>
</evidence>
<proteinExistence type="predicted"/>
<reference evidence="2 3" key="1">
    <citation type="submission" date="2021-06" db="EMBL/GenBank/DDBJ databases">
        <authorList>
            <person name="Palmer J.M."/>
        </authorList>
    </citation>
    <scope>NUCLEOTIDE SEQUENCE [LARGE SCALE GENOMIC DNA]</scope>
    <source>
        <strain evidence="2 3">GA_2019</strain>
        <tissue evidence="2">Muscle</tissue>
    </source>
</reference>
<sequence>MIYLHDFQRIQSESGVAGGQAEKEVSGGQGKKKQFNGLSSQFRRGWIRPGEERCESGAVLLRRKATWSDGPDGSRGRAGRANTIRLEGTHERLPGKSDPGKKSRLVVGGSKRISSMELSIQA</sequence>
<dbReference type="Proteomes" id="UP001476798">
    <property type="component" value="Unassembled WGS sequence"/>
</dbReference>
<evidence type="ECO:0000313" key="2">
    <source>
        <dbReference type="EMBL" id="MEQ2179722.1"/>
    </source>
</evidence>
<accession>A0ABV0P8G1</accession>
<feature type="region of interest" description="Disordered" evidence="1">
    <location>
        <begin position="66"/>
        <end position="110"/>
    </location>
</feature>
<evidence type="ECO:0000313" key="3">
    <source>
        <dbReference type="Proteomes" id="UP001476798"/>
    </source>
</evidence>
<organism evidence="2 3">
    <name type="scientific">Goodea atripinnis</name>
    <dbReference type="NCBI Taxonomy" id="208336"/>
    <lineage>
        <taxon>Eukaryota</taxon>
        <taxon>Metazoa</taxon>
        <taxon>Chordata</taxon>
        <taxon>Craniata</taxon>
        <taxon>Vertebrata</taxon>
        <taxon>Euteleostomi</taxon>
        <taxon>Actinopterygii</taxon>
        <taxon>Neopterygii</taxon>
        <taxon>Teleostei</taxon>
        <taxon>Neoteleostei</taxon>
        <taxon>Acanthomorphata</taxon>
        <taxon>Ovalentaria</taxon>
        <taxon>Atherinomorphae</taxon>
        <taxon>Cyprinodontiformes</taxon>
        <taxon>Goodeidae</taxon>
        <taxon>Goodea</taxon>
    </lineage>
</organism>
<name>A0ABV0P8G1_9TELE</name>
<keyword evidence="3" id="KW-1185">Reference proteome</keyword>
<feature type="region of interest" description="Disordered" evidence="1">
    <location>
        <begin position="14"/>
        <end position="37"/>
    </location>
</feature>
<dbReference type="EMBL" id="JAHRIO010063777">
    <property type="protein sequence ID" value="MEQ2179722.1"/>
    <property type="molecule type" value="Genomic_DNA"/>
</dbReference>
<protein>
    <submittedName>
        <fullName evidence="2">Uncharacterized protein</fullName>
    </submittedName>
</protein>